<organism evidence="1 2">
    <name type="scientific">Brucella rhizosphaerae</name>
    <dbReference type="NCBI Taxonomy" id="571254"/>
    <lineage>
        <taxon>Bacteria</taxon>
        <taxon>Pseudomonadati</taxon>
        <taxon>Pseudomonadota</taxon>
        <taxon>Alphaproteobacteria</taxon>
        <taxon>Hyphomicrobiales</taxon>
        <taxon>Brucellaceae</taxon>
        <taxon>Brucella/Ochrobactrum group</taxon>
        <taxon>Brucella</taxon>
    </lineage>
</organism>
<keyword evidence="2" id="KW-1185">Reference proteome</keyword>
<reference evidence="1 2" key="1">
    <citation type="submission" date="2017-07" db="EMBL/GenBank/DDBJ databases">
        <title>Phylogenetic study on the rhizospheric bacterium Ochrobactrum sp. A44.</title>
        <authorList>
            <person name="Krzyzanowska D.M."/>
            <person name="Ossowicki A."/>
            <person name="Rajewska M."/>
            <person name="Maciag T."/>
            <person name="Kaczynski Z."/>
            <person name="Czerwicka M."/>
            <person name="Jafra S."/>
        </authorList>
    </citation>
    <scope>NUCLEOTIDE SEQUENCE [LARGE SCALE GENOMIC DNA]</scope>
    <source>
        <strain evidence="1 2">PR17</strain>
    </source>
</reference>
<dbReference type="Proteomes" id="UP000216345">
    <property type="component" value="Unassembled WGS sequence"/>
</dbReference>
<name>A0A256F022_9HYPH</name>
<protein>
    <submittedName>
        <fullName evidence="1">Uncharacterized protein</fullName>
    </submittedName>
</protein>
<sequence length="43" mass="4861">MQHSPSGGFKHNRTPLFYMSRDGISVFGFLPLLQTPTPCPIKR</sequence>
<comment type="caution">
    <text evidence="1">The sequence shown here is derived from an EMBL/GenBank/DDBJ whole genome shotgun (WGS) entry which is preliminary data.</text>
</comment>
<evidence type="ECO:0000313" key="1">
    <source>
        <dbReference type="EMBL" id="OYR08070.1"/>
    </source>
</evidence>
<dbReference type="EMBL" id="NNRK01000035">
    <property type="protein sequence ID" value="OYR08070.1"/>
    <property type="molecule type" value="Genomic_DNA"/>
</dbReference>
<gene>
    <name evidence="1" type="ORF">CEV32_2781</name>
</gene>
<dbReference type="AlphaFoldDB" id="A0A256F022"/>
<evidence type="ECO:0000313" key="2">
    <source>
        <dbReference type="Proteomes" id="UP000216345"/>
    </source>
</evidence>
<proteinExistence type="predicted"/>
<accession>A0A256F022</accession>